<dbReference type="EMBL" id="LBSJ01000042">
    <property type="protein sequence ID" value="KKQ13906.1"/>
    <property type="molecule type" value="Genomic_DNA"/>
</dbReference>
<dbReference type="Pfam" id="PF01936">
    <property type="entry name" value="NYN"/>
    <property type="match status" value="1"/>
</dbReference>
<comment type="caution">
    <text evidence="2">The sequence shown here is derived from an EMBL/GenBank/DDBJ whole genome shotgun (WGS) entry which is preliminary data.</text>
</comment>
<protein>
    <recommendedName>
        <fullName evidence="1">NYN domain-containing protein</fullName>
    </recommendedName>
</protein>
<feature type="domain" description="NYN" evidence="1">
    <location>
        <begin position="27"/>
        <end position="155"/>
    </location>
</feature>
<dbReference type="GO" id="GO:0004540">
    <property type="term" value="F:RNA nuclease activity"/>
    <property type="evidence" value="ECO:0007669"/>
    <property type="project" value="InterPro"/>
</dbReference>
<dbReference type="PANTHER" id="PTHR35458:SF8">
    <property type="entry name" value="SLR0650 PROTEIN"/>
    <property type="match status" value="1"/>
</dbReference>
<dbReference type="Gene3D" id="3.40.50.1010">
    <property type="entry name" value="5'-nuclease"/>
    <property type="match status" value="1"/>
</dbReference>
<dbReference type="CDD" id="cd10911">
    <property type="entry name" value="PIN_LabA"/>
    <property type="match status" value="1"/>
</dbReference>
<proteinExistence type="predicted"/>
<dbReference type="AlphaFoldDB" id="A0A0G0ICT5"/>
<gene>
    <name evidence="2" type="ORF">US28_C0042G0005</name>
</gene>
<evidence type="ECO:0000259" key="1">
    <source>
        <dbReference type="Pfam" id="PF01936"/>
    </source>
</evidence>
<name>A0A0G0ICT5_9BACT</name>
<dbReference type="InterPro" id="IPR047140">
    <property type="entry name" value="LabA"/>
</dbReference>
<dbReference type="InterPro" id="IPR021139">
    <property type="entry name" value="NYN"/>
</dbReference>
<organism evidence="2 3">
    <name type="scientific">Candidatus Daviesbacteria bacterium GW2011_GWA1_36_8</name>
    <dbReference type="NCBI Taxonomy" id="1618417"/>
    <lineage>
        <taxon>Bacteria</taxon>
        <taxon>Candidatus Daviesiibacteriota</taxon>
    </lineage>
</organism>
<evidence type="ECO:0000313" key="2">
    <source>
        <dbReference type="EMBL" id="KKQ13906.1"/>
    </source>
</evidence>
<accession>A0A0G0ICT5</accession>
<sequence>MGLLECKVFAGFFLPQKPYIIVCVKKTYAFIDSQNLNLGVKSQGWNLDWRKFRQYLRNKYKVMEAYLFIGFRPGNQELYTSLQKMGFLLIFKPTMELPDKTVKGNVDAELVLHTMIQYQNFDKAIIVSGDGDFFCLVEYLVQKNKLLHLFTPNKHYSKLFKPFSGFVIRADQLKGSLELKQKKTLFLMHFLKSSRLMSQISLLLLLNPTQV</sequence>
<evidence type="ECO:0000313" key="3">
    <source>
        <dbReference type="Proteomes" id="UP000034448"/>
    </source>
</evidence>
<dbReference type="PANTHER" id="PTHR35458">
    <property type="entry name" value="SLR0755 PROTEIN"/>
    <property type="match status" value="1"/>
</dbReference>
<dbReference type="Proteomes" id="UP000034448">
    <property type="component" value="Unassembled WGS sequence"/>
</dbReference>
<reference evidence="2 3" key="1">
    <citation type="journal article" date="2015" name="Nature">
        <title>rRNA introns, odd ribosomes, and small enigmatic genomes across a large radiation of phyla.</title>
        <authorList>
            <person name="Brown C.T."/>
            <person name="Hug L.A."/>
            <person name="Thomas B.C."/>
            <person name="Sharon I."/>
            <person name="Castelle C.J."/>
            <person name="Singh A."/>
            <person name="Wilkins M.J."/>
            <person name="Williams K.H."/>
            <person name="Banfield J.F."/>
        </authorList>
    </citation>
    <scope>NUCLEOTIDE SEQUENCE [LARGE SCALE GENOMIC DNA]</scope>
</reference>